<dbReference type="PANTHER" id="PTHR41791">
    <property type="entry name" value="SSL7039 PROTEIN"/>
    <property type="match status" value="1"/>
</dbReference>
<dbReference type="InterPro" id="IPR035093">
    <property type="entry name" value="RelE/ParE_toxin_dom_sf"/>
</dbReference>
<keyword evidence="2" id="KW-1185">Reference proteome</keyword>
<reference evidence="1" key="1">
    <citation type="submission" date="2020-12" db="EMBL/GenBank/DDBJ databases">
        <title>Desulfobium dissulfuricans gen. nov., sp. nov., a novel mesophilic, sulfate-reducing bacterium isolated from a deep-sea hydrothermal vent.</title>
        <authorList>
            <person name="Hashimoto Y."/>
            <person name="Tame A."/>
            <person name="Sawayama S."/>
            <person name="Miyazaki J."/>
            <person name="Takai K."/>
            <person name="Nakagawa S."/>
        </authorList>
    </citation>
    <scope>NUCLEOTIDE SEQUENCE</scope>
    <source>
        <strain evidence="1">GF1</strain>
    </source>
</reference>
<dbReference type="PIRSF" id="PIRSF028744">
    <property type="entry name" value="Addict_mod_HI1419"/>
    <property type="match status" value="1"/>
</dbReference>
<dbReference type="AlphaFoldDB" id="A0A915XKI5"/>
<evidence type="ECO:0000313" key="2">
    <source>
        <dbReference type="Proteomes" id="UP001063350"/>
    </source>
</evidence>
<dbReference type="PANTHER" id="PTHR41791:SF1">
    <property type="entry name" value="SSL7039 PROTEIN"/>
    <property type="match status" value="1"/>
</dbReference>
<dbReference type="RefSeq" id="WP_267926025.1">
    <property type="nucleotide sequence ID" value="NZ_AP024233.1"/>
</dbReference>
<dbReference type="InterPro" id="IPR014056">
    <property type="entry name" value="TypeIITA-like_toxin_pred"/>
</dbReference>
<dbReference type="Pfam" id="PF05973">
    <property type="entry name" value="Gp49"/>
    <property type="match status" value="1"/>
</dbReference>
<dbReference type="Proteomes" id="UP001063350">
    <property type="component" value="Chromosome"/>
</dbReference>
<accession>A0A915XKI5</accession>
<organism evidence="1 2">
    <name type="scientific">Desulfolithobacter dissulfuricans</name>
    <dbReference type="NCBI Taxonomy" id="2795293"/>
    <lineage>
        <taxon>Bacteria</taxon>
        <taxon>Pseudomonadati</taxon>
        <taxon>Thermodesulfobacteriota</taxon>
        <taxon>Desulfobulbia</taxon>
        <taxon>Desulfobulbales</taxon>
        <taxon>Desulfobulbaceae</taxon>
        <taxon>Desulfolithobacter</taxon>
    </lineage>
</organism>
<dbReference type="EMBL" id="AP024233">
    <property type="protein sequence ID" value="BCO09268.1"/>
    <property type="molecule type" value="Genomic_DNA"/>
</dbReference>
<dbReference type="NCBIfam" id="TIGR02683">
    <property type="entry name" value="upstrm_HI1419"/>
    <property type="match status" value="1"/>
</dbReference>
<gene>
    <name evidence="1" type="primary">higB</name>
    <name evidence="1" type="ORF">GF1_16440</name>
</gene>
<protein>
    <submittedName>
        <fullName evidence="1">Addiction module antitoxin RelB</fullName>
    </submittedName>
</protein>
<sequence>MEYTLRSTKEYDKWFARLKDSQAKIRILARLSRVENGNFGDYKPLGPNLFELRFFFGPGWRIYYTIKNNSVVLLLVGGEKSSQEKNIAKATELLSELED</sequence>
<dbReference type="KEGG" id="ddu:GF1_16440"/>
<proteinExistence type="predicted"/>
<name>A0A915XKI5_9BACT</name>
<evidence type="ECO:0000313" key="1">
    <source>
        <dbReference type="EMBL" id="BCO09268.1"/>
    </source>
</evidence>
<dbReference type="InterPro" id="IPR009241">
    <property type="entry name" value="HigB-like"/>
</dbReference>
<dbReference type="SUPFAM" id="SSF143011">
    <property type="entry name" value="RelE-like"/>
    <property type="match status" value="1"/>
</dbReference>